<dbReference type="InterPro" id="IPR036388">
    <property type="entry name" value="WH-like_DNA-bd_sf"/>
</dbReference>
<dbReference type="Pfam" id="PF00486">
    <property type="entry name" value="Trans_reg_C"/>
    <property type="match status" value="1"/>
</dbReference>
<keyword evidence="2" id="KW-0902">Two-component regulatory system</keyword>
<gene>
    <name evidence="10" type="ORF">U7230_09865</name>
</gene>
<dbReference type="InterPro" id="IPR011006">
    <property type="entry name" value="CheY-like_superfamily"/>
</dbReference>
<dbReference type="SUPFAM" id="SSF46894">
    <property type="entry name" value="C-terminal effector domain of the bipartite response regulators"/>
    <property type="match status" value="1"/>
</dbReference>
<keyword evidence="1 6" id="KW-0597">Phosphoprotein</keyword>
<dbReference type="SMART" id="SM00448">
    <property type="entry name" value="REC"/>
    <property type="match status" value="1"/>
</dbReference>
<evidence type="ECO:0000256" key="3">
    <source>
        <dbReference type="ARBA" id="ARBA00023015"/>
    </source>
</evidence>
<dbReference type="Proteomes" id="UP001332192">
    <property type="component" value="Chromosome"/>
</dbReference>
<evidence type="ECO:0000256" key="7">
    <source>
        <dbReference type="PROSITE-ProRule" id="PRU01091"/>
    </source>
</evidence>
<evidence type="ECO:0000313" key="11">
    <source>
        <dbReference type="Proteomes" id="UP001332192"/>
    </source>
</evidence>
<evidence type="ECO:0000256" key="5">
    <source>
        <dbReference type="ARBA" id="ARBA00023163"/>
    </source>
</evidence>
<feature type="domain" description="Response regulatory" evidence="8">
    <location>
        <begin position="17"/>
        <end position="130"/>
    </location>
</feature>
<dbReference type="EMBL" id="CP141615">
    <property type="protein sequence ID" value="WRP16402.1"/>
    <property type="molecule type" value="Genomic_DNA"/>
</dbReference>
<dbReference type="CDD" id="cd00383">
    <property type="entry name" value="trans_reg_C"/>
    <property type="match status" value="1"/>
</dbReference>
<dbReference type="Pfam" id="PF00072">
    <property type="entry name" value="Response_reg"/>
    <property type="match status" value="1"/>
</dbReference>
<dbReference type="Gene3D" id="6.10.250.690">
    <property type="match status" value="1"/>
</dbReference>
<protein>
    <submittedName>
        <fullName evidence="10">Response regulator transcription factor</fullName>
    </submittedName>
</protein>
<evidence type="ECO:0000256" key="6">
    <source>
        <dbReference type="PROSITE-ProRule" id="PRU00169"/>
    </source>
</evidence>
<evidence type="ECO:0000259" key="9">
    <source>
        <dbReference type="PROSITE" id="PS51755"/>
    </source>
</evidence>
<dbReference type="PANTHER" id="PTHR48111:SF21">
    <property type="entry name" value="DNA-BINDING DUAL MASTER TRANSCRIPTIONAL REGULATOR RPAA"/>
    <property type="match status" value="1"/>
</dbReference>
<evidence type="ECO:0000313" key="10">
    <source>
        <dbReference type="EMBL" id="WRP16402.1"/>
    </source>
</evidence>
<keyword evidence="4 7" id="KW-0238">DNA-binding</keyword>
<dbReference type="Gene3D" id="1.10.10.10">
    <property type="entry name" value="Winged helix-like DNA-binding domain superfamily/Winged helix DNA-binding domain"/>
    <property type="match status" value="1"/>
</dbReference>
<evidence type="ECO:0000259" key="8">
    <source>
        <dbReference type="PROSITE" id="PS50110"/>
    </source>
</evidence>
<sequence>MRAEPHAATAGVIMAYRVLVVDDEPSIVELVRFTLEKEGFVTDSAASGPQALEAVERTRPDLVLLDLMLPGLDGLEVCRQLRQKASIPIIMLTAKAGEVDKVVGLELGADDYITKPFSPRELVARIRAVLRRTQAAQEAARSAASGPPGGNELRAGSVVMDLARHQVWVEGRPVDLTPKEYDLLRMLMANKGIVMTRELLLEKVWGYDFAGDTRTVDVHVVRLRQKLEDDPAHPRYIETVRGVGYRMRENPA</sequence>
<dbReference type="InterPro" id="IPR001867">
    <property type="entry name" value="OmpR/PhoB-type_DNA-bd"/>
</dbReference>
<name>A0ABZ1BW91_9FIRM</name>
<evidence type="ECO:0000256" key="2">
    <source>
        <dbReference type="ARBA" id="ARBA00023012"/>
    </source>
</evidence>
<feature type="domain" description="OmpR/PhoB-type" evidence="9">
    <location>
        <begin position="150"/>
        <end position="249"/>
    </location>
</feature>
<keyword evidence="11" id="KW-1185">Reference proteome</keyword>
<dbReference type="InterPro" id="IPR001789">
    <property type="entry name" value="Sig_transdc_resp-reg_receiver"/>
</dbReference>
<keyword evidence="5" id="KW-0804">Transcription</keyword>
<dbReference type="SMART" id="SM00862">
    <property type="entry name" value="Trans_reg_C"/>
    <property type="match status" value="1"/>
</dbReference>
<feature type="DNA-binding region" description="OmpR/PhoB-type" evidence="7">
    <location>
        <begin position="150"/>
        <end position="249"/>
    </location>
</feature>
<dbReference type="SUPFAM" id="SSF52172">
    <property type="entry name" value="CheY-like"/>
    <property type="match status" value="1"/>
</dbReference>
<organism evidence="10 11">
    <name type="scientific">Carboxydichorda subterranea</name>
    <dbReference type="NCBI Taxonomy" id="3109565"/>
    <lineage>
        <taxon>Bacteria</taxon>
        <taxon>Bacillati</taxon>
        <taxon>Bacillota</taxon>
        <taxon>Limnochordia</taxon>
        <taxon>Limnochordales</taxon>
        <taxon>Geochordaceae</taxon>
        <taxon>Carboxydichorda</taxon>
    </lineage>
</organism>
<evidence type="ECO:0000256" key="4">
    <source>
        <dbReference type="ARBA" id="ARBA00023125"/>
    </source>
</evidence>
<dbReference type="PANTHER" id="PTHR48111">
    <property type="entry name" value="REGULATOR OF RPOS"/>
    <property type="match status" value="1"/>
</dbReference>
<dbReference type="Gene3D" id="3.40.50.2300">
    <property type="match status" value="1"/>
</dbReference>
<dbReference type="PROSITE" id="PS50110">
    <property type="entry name" value="RESPONSE_REGULATORY"/>
    <property type="match status" value="1"/>
</dbReference>
<dbReference type="InterPro" id="IPR039420">
    <property type="entry name" value="WalR-like"/>
</dbReference>
<accession>A0ABZ1BW91</accession>
<dbReference type="RefSeq" id="WP_324715674.1">
    <property type="nucleotide sequence ID" value="NZ_CP141615.1"/>
</dbReference>
<keyword evidence="3" id="KW-0805">Transcription regulation</keyword>
<dbReference type="CDD" id="cd19937">
    <property type="entry name" value="REC_OmpR_BsPhoP-like"/>
    <property type="match status" value="1"/>
</dbReference>
<dbReference type="PROSITE" id="PS51755">
    <property type="entry name" value="OMPR_PHOB"/>
    <property type="match status" value="1"/>
</dbReference>
<evidence type="ECO:0000256" key="1">
    <source>
        <dbReference type="ARBA" id="ARBA00022553"/>
    </source>
</evidence>
<proteinExistence type="predicted"/>
<reference evidence="10 11" key="1">
    <citation type="journal article" date="2024" name="Front. Microbiol.">
        <title>Novel thermophilic genera Geochorda gen. nov. and Carboxydochorda gen. nov. from the deep terrestrial subsurface reveal the ecophysiological diversity in the class Limnochordia.</title>
        <authorList>
            <person name="Karnachuk O.V."/>
            <person name="Lukina A.P."/>
            <person name="Avakyan M.R."/>
            <person name="Kadnikov V.V."/>
            <person name="Begmatov S."/>
            <person name="Beletsky A.V."/>
            <person name="Vlasova K.G."/>
            <person name="Novikov A.A."/>
            <person name="Shcherbakova V.A."/>
            <person name="Mardanov A.V."/>
            <person name="Ravin N.V."/>
        </authorList>
    </citation>
    <scope>NUCLEOTIDE SEQUENCE [LARGE SCALE GENOMIC DNA]</scope>
    <source>
        <strain evidence="10 11">L945</strain>
    </source>
</reference>
<dbReference type="InterPro" id="IPR016032">
    <property type="entry name" value="Sig_transdc_resp-reg_C-effctor"/>
</dbReference>
<feature type="modified residue" description="4-aspartylphosphate" evidence="6">
    <location>
        <position position="66"/>
    </location>
</feature>